<organism evidence="1 2">
    <name type="scientific">Pelagomonas calceolata</name>
    <dbReference type="NCBI Taxonomy" id="35677"/>
    <lineage>
        <taxon>Eukaryota</taxon>
        <taxon>Sar</taxon>
        <taxon>Stramenopiles</taxon>
        <taxon>Ochrophyta</taxon>
        <taxon>Pelagophyceae</taxon>
        <taxon>Pelagomonadales</taxon>
        <taxon>Pelagomonadaceae</taxon>
        <taxon>Pelagomonas</taxon>
    </lineage>
</organism>
<name>A0A8J2S4D5_9STRA</name>
<dbReference type="AlphaFoldDB" id="A0A8J2S4D5"/>
<evidence type="ECO:0000313" key="1">
    <source>
        <dbReference type="EMBL" id="CAH0364063.1"/>
    </source>
</evidence>
<sequence>MLRLPRAAHYSICDLLCARELARLSGTASQWSRKDDPRHAAFFACLADRVARARGVAAFIDYDRPWGTMYLVPEKTISSMLNYLEAVERLGNTKIVEQTTHMRCGAGFDPLTVDGHEDIDGRVVARARLEEKPPGSGHAILVAGQHVTRIEPHEPYDAVSYGTVVHETKLPGGETTYYVAWPDITGVRQEMMGENGCRVVTKRPSWEPRPAWSPAQQKEIEKHARRVARQDEVADLLFEVSLLRYFDVFTRPENEIDVVAMPALTRKEWADLGVPLGDEVRIKQAHRYRYPEMWACEAR</sequence>
<comment type="caution">
    <text evidence="1">The sequence shown here is derived from an EMBL/GenBank/DDBJ whole genome shotgun (WGS) entry which is preliminary data.</text>
</comment>
<dbReference type="CDD" id="cd09487">
    <property type="entry name" value="SAM_superfamily"/>
    <property type="match status" value="1"/>
</dbReference>
<dbReference type="EMBL" id="CAKKNE010000001">
    <property type="protein sequence ID" value="CAH0364063.1"/>
    <property type="molecule type" value="Genomic_DNA"/>
</dbReference>
<accession>A0A8J2S4D5</accession>
<dbReference type="Proteomes" id="UP000789595">
    <property type="component" value="Unassembled WGS sequence"/>
</dbReference>
<keyword evidence="2" id="KW-1185">Reference proteome</keyword>
<evidence type="ECO:0000313" key="2">
    <source>
        <dbReference type="Proteomes" id="UP000789595"/>
    </source>
</evidence>
<reference evidence="1" key="1">
    <citation type="submission" date="2021-11" db="EMBL/GenBank/DDBJ databases">
        <authorList>
            <consortium name="Genoscope - CEA"/>
            <person name="William W."/>
        </authorList>
    </citation>
    <scope>NUCLEOTIDE SEQUENCE</scope>
</reference>
<gene>
    <name evidence="1" type="ORF">PECAL_1P04130</name>
</gene>
<proteinExistence type="predicted"/>
<protein>
    <submittedName>
        <fullName evidence="1">Uncharacterized protein</fullName>
    </submittedName>
</protein>